<reference evidence="5" key="1">
    <citation type="submission" date="2020-09" db="EMBL/GenBank/DDBJ databases">
        <title>Nocardioides sp. strain MJB4 16S ribosomal RNA gene Genome sequencing and assembly.</title>
        <authorList>
            <person name="Kim I."/>
        </authorList>
    </citation>
    <scope>NUCLEOTIDE SEQUENCE</scope>
    <source>
        <strain evidence="5">MJB4</strain>
    </source>
</reference>
<dbReference type="PANTHER" id="PTHR33164">
    <property type="entry name" value="TRANSCRIPTIONAL REGULATOR, MARR FAMILY"/>
    <property type="match status" value="1"/>
</dbReference>
<keyword evidence="3" id="KW-0804">Transcription</keyword>
<protein>
    <submittedName>
        <fullName evidence="5">MarR family transcriptional regulator</fullName>
    </submittedName>
</protein>
<gene>
    <name evidence="5" type="ORF">IE331_10210</name>
</gene>
<keyword evidence="2" id="KW-0238">DNA-binding</keyword>
<dbReference type="SMART" id="SM00347">
    <property type="entry name" value="HTH_MARR"/>
    <property type="match status" value="1"/>
</dbReference>
<evidence type="ECO:0000313" key="5">
    <source>
        <dbReference type="EMBL" id="MBD8869994.1"/>
    </source>
</evidence>
<dbReference type="PROSITE" id="PS01117">
    <property type="entry name" value="HTH_MARR_1"/>
    <property type="match status" value="1"/>
</dbReference>
<comment type="caution">
    <text evidence="5">The sequence shown here is derived from an EMBL/GenBank/DDBJ whole genome shotgun (WGS) entry which is preliminary data.</text>
</comment>
<proteinExistence type="predicted"/>
<feature type="domain" description="HTH marR-type" evidence="4">
    <location>
        <begin position="3"/>
        <end position="138"/>
    </location>
</feature>
<organism evidence="5 6">
    <name type="scientific">Nocardioides donggukensis</name>
    <dbReference type="NCBI Taxonomy" id="2774019"/>
    <lineage>
        <taxon>Bacteria</taxon>
        <taxon>Bacillati</taxon>
        <taxon>Actinomycetota</taxon>
        <taxon>Actinomycetes</taxon>
        <taxon>Propionibacteriales</taxon>
        <taxon>Nocardioidaceae</taxon>
        <taxon>Nocardioides</taxon>
    </lineage>
</organism>
<dbReference type="SUPFAM" id="SSF46785">
    <property type="entry name" value="Winged helix' DNA-binding domain"/>
    <property type="match status" value="1"/>
</dbReference>
<dbReference type="InterPro" id="IPR036390">
    <property type="entry name" value="WH_DNA-bd_sf"/>
</dbReference>
<dbReference type="AlphaFoldDB" id="A0A927K3Z0"/>
<evidence type="ECO:0000256" key="2">
    <source>
        <dbReference type="ARBA" id="ARBA00023125"/>
    </source>
</evidence>
<dbReference type="PROSITE" id="PS50995">
    <property type="entry name" value="HTH_MARR_2"/>
    <property type="match status" value="1"/>
</dbReference>
<name>A0A927K3Z0_9ACTN</name>
<dbReference type="PANTHER" id="PTHR33164:SF43">
    <property type="entry name" value="HTH-TYPE TRANSCRIPTIONAL REPRESSOR YETL"/>
    <property type="match status" value="1"/>
</dbReference>
<keyword evidence="1" id="KW-0805">Transcription regulation</keyword>
<evidence type="ECO:0000259" key="4">
    <source>
        <dbReference type="PROSITE" id="PS50995"/>
    </source>
</evidence>
<dbReference type="Proteomes" id="UP000616839">
    <property type="component" value="Unassembled WGS sequence"/>
</dbReference>
<evidence type="ECO:0000313" key="6">
    <source>
        <dbReference type="Proteomes" id="UP000616839"/>
    </source>
</evidence>
<evidence type="ECO:0000256" key="3">
    <source>
        <dbReference type="ARBA" id="ARBA00023163"/>
    </source>
</evidence>
<dbReference type="InterPro" id="IPR000835">
    <property type="entry name" value="HTH_MarR-typ"/>
</dbReference>
<dbReference type="Pfam" id="PF12802">
    <property type="entry name" value="MarR_2"/>
    <property type="match status" value="1"/>
</dbReference>
<dbReference type="Gene3D" id="1.10.10.10">
    <property type="entry name" value="Winged helix-like DNA-binding domain superfamily/Winged helix DNA-binding domain"/>
    <property type="match status" value="1"/>
</dbReference>
<dbReference type="GO" id="GO:0003677">
    <property type="term" value="F:DNA binding"/>
    <property type="evidence" value="ECO:0007669"/>
    <property type="project" value="UniProtKB-KW"/>
</dbReference>
<dbReference type="GO" id="GO:0006950">
    <property type="term" value="P:response to stress"/>
    <property type="evidence" value="ECO:0007669"/>
    <property type="project" value="TreeGrafter"/>
</dbReference>
<sequence length="144" mass="15783">MPAGSLETSTLLALRELIHTGSLVAPAIARRASLSRSELRALELLFDGPLGPVDLARELGVTSAASSGIVDRLVAREHVVRRPHDTDRRRTVVTITDTGRSDVMGHLTPMFLALHELDADLDDEERATVERYLRGAIEALRRLV</sequence>
<dbReference type="GO" id="GO:0003700">
    <property type="term" value="F:DNA-binding transcription factor activity"/>
    <property type="evidence" value="ECO:0007669"/>
    <property type="project" value="InterPro"/>
</dbReference>
<dbReference type="InterPro" id="IPR036388">
    <property type="entry name" value="WH-like_DNA-bd_sf"/>
</dbReference>
<keyword evidence="6" id="KW-1185">Reference proteome</keyword>
<dbReference type="EMBL" id="JACYXZ010000002">
    <property type="protein sequence ID" value="MBD8869994.1"/>
    <property type="molecule type" value="Genomic_DNA"/>
</dbReference>
<accession>A0A927K3Z0</accession>
<dbReference type="InterPro" id="IPR039422">
    <property type="entry name" value="MarR/SlyA-like"/>
</dbReference>
<dbReference type="InterPro" id="IPR023187">
    <property type="entry name" value="Tscrpt_reg_MarR-type_CS"/>
</dbReference>
<evidence type="ECO:0000256" key="1">
    <source>
        <dbReference type="ARBA" id="ARBA00023015"/>
    </source>
</evidence>